<sequence>MRVEATNRVRLVFSLFDANANGVLEADDFELMARRVIEAAPDSDAAAKSAMVAAFRRYWSTLGTELDADGDGLITFDEYAACVLSPARFDLAISDFAESLAALGDPDGDGLIERPLFMALMTAIGFEPPNIDALFDAFGPSDSDRIEVTSWVVGIKDYYSPEKAGIPGDCLVGSAAV</sequence>
<evidence type="ECO:0000259" key="1">
    <source>
        <dbReference type="PROSITE" id="PS50222"/>
    </source>
</evidence>
<dbReference type="InterPro" id="IPR011992">
    <property type="entry name" value="EF-hand-dom_pair"/>
</dbReference>
<feature type="domain" description="EF-hand" evidence="1">
    <location>
        <begin position="4"/>
        <end position="39"/>
    </location>
</feature>
<gene>
    <name evidence="2" type="ORF">OG398_02810</name>
</gene>
<dbReference type="InterPro" id="IPR002048">
    <property type="entry name" value="EF_hand_dom"/>
</dbReference>
<dbReference type="Gene3D" id="1.10.238.10">
    <property type="entry name" value="EF-hand"/>
    <property type="match status" value="1"/>
</dbReference>
<dbReference type="InterPro" id="IPR018247">
    <property type="entry name" value="EF_Hand_1_Ca_BS"/>
</dbReference>
<dbReference type="PROSITE" id="PS00018">
    <property type="entry name" value="EF_HAND_1"/>
    <property type="match status" value="2"/>
</dbReference>
<evidence type="ECO:0000313" key="2">
    <source>
        <dbReference type="EMBL" id="WTW67284.1"/>
    </source>
</evidence>
<dbReference type="SUPFAM" id="SSF47473">
    <property type="entry name" value="EF-hand"/>
    <property type="match status" value="1"/>
</dbReference>
<organism evidence="2">
    <name type="scientific">Streptomyces sp. NBC_00008</name>
    <dbReference type="NCBI Taxonomy" id="2903610"/>
    <lineage>
        <taxon>Bacteria</taxon>
        <taxon>Bacillati</taxon>
        <taxon>Actinomycetota</taxon>
        <taxon>Actinomycetes</taxon>
        <taxon>Kitasatosporales</taxon>
        <taxon>Streptomycetaceae</taxon>
        <taxon>Streptomyces</taxon>
    </lineage>
</organism>
<name>A0AAU2VIG0_9ACTN</name>
<dbReference type="AlphaFoldDB" id="A0AAU2VIG0"/>
<dbReference type="GO" id="GO:0005509">
    <property type="term" value="F:calcium ion binding"/>
    <property type="evidence" value="ECO:0007669"/>
    <property type="project" value="InterPro"/>
</dbReference>
<reference evidence="2" key="1">
    <citation type="submission" date="2022-10" db="EMBL/GenBank/DDBJ databases">
        <title>The complete genomes of actinobacterial strains from the NBC collection.</title>
        <authorList>
            <person name="Joergensen T.S."/>
            <person name="Alvarez Arevalo M."/>
            <person name="Sterndorff E.B."/>
            <person name="Faurdal D."/>
            <person name="Vuksanovic O."/>
            <person name="Mourched A.-S."/>
            <person name="Charusanti P."/>
            <person name="Shaw S."/>
            <person name="Blin K."/>
            <person name="Weber T."/>
        </authorList>
    </citation>
    <scope>NUCLEOTIDE SEQUENCE</scope>
    <source>
        <strain evidence="2">NBC_00008</strain>
    </source>
</reference>
<dbReference type="PROSITE" id="PS50222">
    <property type="entry name" value="EF_HAND_2"/>
    <property type="match status" value="1"/>
</dbReference>
<dbReference type="EMBL" id="CP108313">
    <property type="protein sequence ID" value="WTW67284.1"/>
    <property type="molecule type" value="Genomic_DNA"/>
</dbReference>
<protein>
    <submittedName>
        <fullName evidence="2">EF-hand domain-containing protein</fullName>
    </submittedName>
</protein>
<dbReference type="SMART" id="SM00054">
    <property type="entry name" value="EFh"/>
    <property type="match status" value="3"/>
</dbReference>
<proteinExistence type="predicted"/>
<accession>A0AAU2VIG0</accession>